<organism evidence="2 3">
    <name type="scientific">Serratia odorifera DSM 4582</name>
    <dbReference type="NCBI Taxonomy" id="667129"/>
    <lineage>
        <taxon>Bacteria</taxon>
        <taxon>Pseudomonadati</taxon>
        <taxon>Pseudomonadota</taxon>
        <taxon>Gammaproteobacteria</taxon>
        <taxon>Enterobacterales</taxon>
        <taxon>Yersiniaceae</taxon>
        <taxon>Serratia</taxon>
    </lineage>
</organism>
<dbReference type="AlphaFoldDB" id="D4E8K0"/>
<name>D4E8K0_SEROD</name>
<dbReference type="HOGENOM" id="CLU_2556375_0_0_6"/>
<dbReference type="Proteomes" id="UP000005723">
    <property type="component" value="Unassembled WGS sequence"/>
</dbReference>
<feature type="transmembrane region" description="Helical" evidence="1">
    <location>
        <begin position="6"/>
        <end position="28"/>
    </location>
</feature>
<evidence type="ECO:0000313" key="3">
    <source>
        <dbReference type="Proteomes" id="UP000005723"/>
    </source>
</evidence>
<dbReference type="EMBL" id="ADBY01000058">
    <property type="protein sequence ID" value="EFE93616.1"/>
    <property type="molecule type" value="Genomic_DNA"/>
</dbReference>
<keyword evidence="1" id="KW-0812">Transmembrane</keyword>
<evidence type="ECO:0000313" key="2">
    <source>
        <dbReference type="EMBL" id="EFE93616.1"/>
    </source>
</evidence>
<keyword evidence="1" id="KW-0472">Membrane</keyword>
<proteinExistence type="predicted"/>
<evidence type="ECO:0000256" key="1">
    <source>
        <dbReference type="SAM" id="Phobius"/>
    </source>
</evidence>
<sequence length="82" mass="8804">MAILPRWRLGAAVIGFVRVGLPPGWLTAQKGAQARQMAGMKKPARGGPVFPGVVMYCCLISTLLCAQLIIGCVDQLPVIDRR</sequence>
<protein>
    <submittedName>
        <fullName evidence="2">Uncharacterized protein</fullName>
    </submittedName>
</protein>
<keyword evidence="3" id="KW-1185">Reference proteome</keyword>
<gene>
    <name evidence="2" type="ORF">HMPREF0758_4500</name>
</gene>
<comment type="caution">
    <text evidence="2">The sequence shown here is derived from an EMBL/GenBank/DDBJ whole genome shotgun (WGS) entry which is preliminary data.</text>
</comment>
<reference evidence="2 3" key="1">
    <citation type="submission" date="2010-01" db="EMBL/GenBank/DDBJ databases">
        <authorList>
            <person name="Muzny D."/>
            <person name="Qin X."/>
            <person name="Deng J."/>
            <person name="Jiang H."/>
            <person name="Liu Y."/>
            <person name="Qu J."/>
            <person name="Song X.-Z."/>
            <person name="Zhang L."/>
            <person name="Thornton R."/>
            <person name="Coyle M."/>
            <person name="Francisco L."/>
            <person name="Jackson L."/>
            <person name="Javaid M."/>
            <person name="Korchina V."/>
            <person name="Kovar C."/>
            <person name="Mata R."/>
            <person name="Mathew T."/>
            <person name="Ngo R."/>
            <person name="Nguyen L."/>
            <person name="Nguyen N."/>
            <person name="Okwuonu G."/>
            <person name="Ongeri F."/>
            <person name="Pham C."/>
            <person name="Simmons D."/>
            <person name="Wilczek-Boney K."/>
            <person name="Hale W."/>
            <person name="Jakkamsetti A."/>
            <person name="Pham P."/>
            <person name="Ruth R."/>
            <person name="San Lucas F."/>
            <person name="Warren J."/>
            <person name="Zhang J."/>
            <person name="Zhao Z."/>
            <person name="Zhou C."/>
            <person name="Zhu D."/>
            <person name="Lee S."/>
            <person name="Bess C."/>
            <person name="Blankenburg K."/>
            <person name="Forbes L."/>
            <person name="Fu Q."/>
            <person name="Gubbala S."/>
            <person name="Hirani K."/>
            <person name="Jayaseelan J.C."/>
            <person name="Lara F."/>
            <person name="Munidasa M."/>
            <person name="Palculict T."/>
            <person name="Patil S."/>
            <person name="Pu L.-L."/>
            <person name="Saada N."/>
            <person name="Tang L."/>
            <person name="Weissenberger G."/>
            <person name="Zhu Y."/>
            <person name="Hemphill L."/>
            <person name="Shang Y."/>
            <person name="Youmans B."/>
            <person name="Ayvaz T."/>
            <person name="Ross M."/>
            <person name="Santibanez J."/>
            <person name="Aqrawi P."/>
            <person name="Gross S."/>
            <person name="Joshi V."/>
            <person name="Fowler G."/>
            <person name="Nazareth L."/>
            <person name="Reid J."/>
            <person name="Worley K."/>
            <person name="Petrosino J."/>
            <person name="Highlander S."/>
            <person name="Gibbs R."/>
        </authorList>
    </citation>
    <scope>NUCLEOTIDE SEQUENCE [LARGE SCALE GENOMIC DNA]</scope>
    <source>
        <strain evidence="2 3">DSM 4582</strain>
    </source>
</reference>
<feature type="transmembrane region" description="Helical" evidence="1">
    <location>
        <begin position="49"/>
        <end position="70"/>
    </location>
</feature>
<keyword evidence="1" id="KW-1133">Transmembrane helix</keyword>
<accession>D4E8K0</accession>